<keyword evidence="8" id="KW-0862">Zinc</keyword>
<dbReference type="AlphaFoldDB" id="A0AAD9T1Z0"/>
<dbReference type="EMBL" id="JAUBYV010000003">
    <property type="protein sequence ID" value="KAK2627880.1"/>
    <property type="molecule type" value="Genomic_DNA"/>
</dbReference>
<proteinExistence type="inferred from homology"/>
<organism evidence="13 14">
    <name type="scientific">Diplocarpon rosae</name>
    <dbReference type="NCBI Taxonomy" id="946125"/>
    <lineage>
        <taxon>Eukaryota</taxon>
        <taxon>Fungi</taxon>
        <taxon>Dikarya</taxon>
        <taxon>Ascomycota</taxon>
        <taxon>Pezizomycotina</taxon>
        <taxon>Leotiomycetes</taxon>
        <taxon>Helotiales</taxon>
        <taxon>Drepanopezizaceae</taxon>
        <taxon>Diplocarpon</taxon>
    </lineage>
</organism>
<protein>
    <recommendedName>
        <fullName evidence="12">SP-RING-type domain-containing protein</fullName>
    </recommendedName>
</protein>
<evidence type="ECO:0000256" key="5">
    <source>
        <dbReference type="ARBA" id="ARBA00022723"/>
    </source>
</evidence>
<feature type="compositionally biased region" description="Basic and acidic residues" evidence="11">
    <location>
        <begin position="111"/>
        <end position="123"/>
    </location>
</feature>
<dbReference type="PROSITE" id="PS51044">
    <property type="entry name" value="ZF_SP_RING"/>
    <property type="match status" value="1"/>
</dbReference>
<feature type="compositionally biased region" description="Basic and acidic residues" evidence="11">
    <location>
        <begin position="92"/>
        <end position="102"/>
    </location>
</feature>
<keyword evidence="7" id="KW-0833">Ubl conjugation pathway</keyword>
<dbReference type="GO" id="GO:0005634">
    <property type="term" value="C:nucleus"/>
    <property type="evidence" value="ECO:0007669"/>
    <property type="project" value="UniProtKB-SubCell"/>
</dbReference>
<comment type="similarity">
    <text evidence="3">Belongs to the NSE2 family.</text>
</comment>
<comment type="pathway">
    <text evidence="2">Protein modification; protein sumoylation.</text>
</comment>
<dbReference type="InterPro" id="IPR004181">
    <property type="entry name" value="Znf_MIZ"/>
</dbReference>
<feature type="domain" description="SP-RING-type" evidence="12">
    <location>
        <begin position="295"/>
        <end position="391"/>
    </location>
</feature>
<gene>
    <name evidence="13" type="ORF">QTJ16_002526</name>
</gene>
<feature type="compositionally biased region" description="Acidic residues" evidence="11">
    <location>
        <begin position="417"/>
        <end position="429"/>
    </location>
</feature>
<keyword evidence="14" id="KW-1185">Reference proteome</keyword>
<feature type="region of interest" description="Disordered" evidence="11">
    <location>
        <begin position="165"/>
        <end position="204"/>
    </location>
</feature>
<keyword evidence="6 10" id="KW-0863">Zinc-finger</keyword>
<dbReference type="GO" id="GO:0016925">
    <property type="term" value="P:protein sumoylation"/>
    <property type="evidence" value="ECO:0007669"/>
    <property type="project" value="TreeGrafter"/>
</dbReference>
<keyword evidence="4" id="KW-0808">Transferase</keyword>
<keyword evidence="9" id="KW-0539">Nucleus</keyword>
<feature type="compositionally biased region" description="Basic and acidic residues" evidence="11">
    <location>
        <begin position="430"/>
        <end position="441"/>
    </location>
</feature>
<feature type="region of interest" description="Disordered" evidence="11">
    <location>
        <begin position="393"/>
        <end position="456"/>
    </location>
</feature>
<evidence type="ECO:0000256" key="8">
    <source>
        <dbReference type="ARBA" id="ARBA00022833"/>
    </source>
</evidence>
<evidence type="ECO:0000313" key="13">
    <source>
        <dbReference type="EMBL" id="KAK2627880.1"/>
    </source>
</evidence>
<feature type="region of interest" description="Disordered" evidence="11">
    <location>
        <begin position="251"/>
        <end position="298"/>
    </location>
</feature>
<dbReference type="Gene3D" id="3.30.40.10">
    <property type="entry name" value="Zinc/RING finger domain, C3HC4 (zinc finger)"/>
    <property type="match status" value="1"/>
</dbReference>
<dbReference type="CDD" id="cd16651">
    <property type="entry name" value="SPL-RING_NSE2"/>
    <property type="match status" value="1"/>
</dbReference>
<reference evidence="13" key="1">
    <citation type="submission" date="2023-06" db="EMBL/GenBank/DDBJ databases">
        <title>Draft genome of Marssonina rosae.</title>
        <authorList>
            <person name="Cheng Q."/>
        </authorList>
    </citation>
    <scope>NUCLEOTIDE SEQUENCE</scope>
    <source>
        <strain evidence="13">R4</strain>
    </source>
</reference>
<comment type="caution">
    <text evidence="13">The sequence shown here is derived from an EMBL/GenBank/DDBJ whole genome shotgun (WGS) entry which is preliminary data.</text>
</comment>
<dbReference type="SUPFAM" id="SSF57850">
    <property type="entry name" value="RING/U-box"/>
    <property type="match status" value="1"/>
</dbReference>
<evidence type="ECO:0000256" key="7">
    <source>
        <dbReference type="ARBA" id="ARBA00022786"/>
    </source>
</evidence>
<dbReference type="InterPro" id="IPR013083">
    <property type="entry name" value="Znf_RING/FYVE/PHD"/>
</dbReference>
<accession>A0AAD9T1Z0</accession>
<dbReference type="Proteomes" id="UP001285354">
    <property type="component" value="Unassembled WGS sequence"/>
</dbReference>
<evidence type="ECO:0000256" key="4">
    <source>
        <dbReference type="ARBA" id="ARBA00022679"/>
    </source>
</evidence>
<evidence type="ECO:0000256" key="3">
    <source>
        <dbReference type="ARBA" id="ARBA00008212"/>
    </source>
</evidence>
<evidence type="ECO:0000259" key="12">
    <source>
        <dbReference type="PROSITE" id="PS51044"/>
    </source>
</evidence>
<evidence type="ECO:0000256" key="1">
    <source>
        <dbReference type="ARBA" id="ARBA00004123"/>
    </source>
</evidence>
<evidence type="ECO:0000256" key="9">
    <source>
        <dbReference type="ARBA" id="ARBA00023242"/>
    </source>
</evidence>
<evidence type="ECO:0000256" key="11">
    <source>
        <dbReference type="SAM" id="MobiDB-lite"/>
    </source>
</evidence>
<feature type="region of interest" description="Disordered" evidence="11">
    <location>
        <begin position="1"/>
        <end position="45"/>
    </location>
</feature>
<keyword evidence="5" id="KW-0479">Metal-binding</keyword>
<evidence type="ECO:0000256" key="2">
    <source>
        <dbReference type="ARBA" id="ARBA00004718"/>
    </source>
</evidence>
<evidence type="ECO:0000256" key="10">
    <source>
        <dbReference type="PROSITE-ProRule" id="PRU00452"/>
    </source>
</evidence>
<feature type="region of interest" description="Disordered" evidence="11">
    <location>
        <begin position="92"/>
        <end position="123"/>
    </location>
</feature>
<dbReference type="GO" id="GO:0030915">
    <property type="term" value="C:Smc5-Smc6 complex"/>
    <property type="evidence" value="ECO:0007669"/>
    <property type="project" value="InterPro"/>
</dbReference>
<evidence type="ECO:0000313" key="14">
    <source>
        <dbReference type="Proteomes" id="UP001285354"/>
    </source>
</evidence>
<dbReference type="PANTHER" id="PTHR21330:SF1">
    <property type="entry name" value="E3 SUMO-PROTEIN LIGASE NSE2"/>
    <property type="match status" value="1"/>
</dbReference>
<dbReference type="GO" id="GO:0061665">
    <property type="term" value="F:SUMO ligase activity"/>
    <property type="evidence" value="ECO:0007669"/>
    <property type="project" value="TreeGrafter"/>
</dbReference>
<dbReference type="PANTHER" id="PTHR21330">
    <property type="entry name" value="E3 SUMO-PROTEIN LIGASE NSE2"/>
    <property type="match status" value="1"/>
</dbReference>
<name>A0AAD9T1Z0_9HELO</name>
<feature type="compositionally biased region" description="Acidic residues" evidence="11">
    <location>
        <begin position="192"/>
        <end position="204"/>
    </location>
</feature>
<evidence type="ECO:0000256" key="6">
    <source>
        <dbReference type="ARBA" id="ARBA00022771"/>
    </source>
</evidence>
<dbReference type="InterPro" id="IPR026846">
    <property type="entry name" value="Nse2(Mms21)"/>
</dbReference>
<comment type="subcellular location">
    <subcellularLocation>
        <location evidence="1">Nucleus</location>
    </subcellularLocation>
</comment>
<dbReference type="GO" id="GO:0000724">
    <property type="term" value="P:double-strand break repair via homologous recombination"/>
    <property type="evidence" value="ECO:0007669"/>
    <property type="project" value="InterPro"/>
</dbReference>
<dbReference type="GO" id="GO:0008270">
    <property type="term" value="F:zinc ion binding"/>
    <property type="evidence" value="ECO:0007669"/>
    <property type="project" value="UniProtKB-KW"/>
</dbReference>
<feature type="compositionally biased region" description="Polar residues" evidence="11">
    <location>
        <begin position="168"/>
        <end position="177"/>
    </location>
</feature>
<dbReference type="Pfam" id="PF11789">
    <property type="entry name" value="zf-Nse"/>
    <property type="match status" value="1"/>
</dbReference>
<sequence>MSSRRLVGRARANETASPDPRRQLQAPETPVRQPPRQTELPPYESLACPLSAEAQQKLDTLHNPLAYEKYKKHIRNAISTVTNATADINDRLATRKDALRRTAEKRRRGGKHDEDKTESEKNDEICTKKLERAAKVETENAEAAVRDLIDYGDELRMQETLLKGVTGNIASASSRQPAKSRRRRAAVGSYDENGDEDEPGADAEELENLSAVVLLKKARENYAHAYNSRSKTSKYSDHNEYKGFKAALHDAQTQGSGAPPPHPSTWFPDEAAPAALGSRRRRNNTTDNTNNGDDSDDEIEMVGATVNYKCPLTFLYIKEPLKSSVCNHVFEKKAIVDYVNQSGAHFTNQNQGNRISEKTVECPQTGCDKRVGLHNLEEDPLFIRQLNRELAARRREGDSDDEESGLPGTQLIKINDENDDEDGAVDIEEEEKRVEVASVKRERARSHGLSTAPSQS</sequence>